<dbReference type="InterPro" id="IPR029063">
    <property type="entry name" value="SAM-dependent_MTases_sf"/>
</dbReference>
<evidence type="ECO:0000313" key="4">
    <source>
        <dbReference type="EMBL" id="SIT49233.1"/>
    </source>
</evidence>
<name>A0A1N7SP87_9BURK</name>
<dbReference type="EMBL" id="CYGX02000130">
    <property type="protein sequence ID" value="SIT49233.1"/>
    <property type="molecule type" value="Genomic_DNA"/>
</dbReference>
<organism evidence="4 5">
    <name type="scientific">Paraburkholderia ribeironis</name>
    <dbReference type="NCBI Taxonomy" id="1247936"/>
    <lineage>
        <taxon>Bacteria</taxon>
        <taxon>Pseudomonadati</taxon>
        <taxon>Pseudomonadota</taxon>
        <taxon>Betaproteobacteria</taxon>
        <taxon>Burkholderiales</taxon>
        <taxon>Burkholderiaceae</taxon>
        <taxon>Paraburkholderia</taxon>
    </lineage>
</organism>
<dbReference type="GO" id="GO:0032259">
    <property type="term" value="P:methylation"/>
    <property type="evidence" value="ECO:0007669"/>
    <property type="project" value="UniProtKB-KW"/>
</dbReference>
<protein>
    <submittedName>
        <fullName evidence="4">Putative Methyltransferase type 12</fullName>
    </submittedName>
</protein>
<keyword evidence="1 4" id="KW-0489">Methyltransferase</keyword>
<evidence type="ECO:0000256" key="2">
    <source>
        <dbReference type="ARBA" id="ARBA00022679"/>
    </source>
</evidence>
<dbReference type="STRING" id="1247936.BN2475_1300007"/>
<proteinExistence type="predicted"/>
<evidence type="ECO:0000259" key="3">
    <source>
        <dbReference type="Pfam" id="PF13649"/>
    </source>
</evidence>
<reference evidence="4 5" key="1">
    <citation type="submission" date="2016-12" db="EMBL/GenBank/DDBJ databases">
        <authorList>
            <person name="Song W.-J."/>
            <person name="Kurnit D.M."/>
        </authorList>
    </citation>
    <scope>NUCLEOTIDE SEQUENCE [LARGE SCALE GENOMIC DNA]</scope>
    <source>
        <strain evidence="4 5">STM7296</strain>
    </source>
</reference>
<dbReference type="Proteomes" id="UP000187012">
    <property type="component" value="Unassembled WGS sequence"/>
</dbReference>
<accession>A0A1N7SP87</accession>
<feature type="domain" description="Methyltransferase" evidence="3">
    <location>
        <begin position="45"/>
        <end position="142"/>
    </location>
</feature>
<dbReference type="Pfam" id="PF13649">
    <property type="entry name" value="Methyltransf_25"/>
    <property type="match status" value="1"/>
</dbReference>
<dbReference type="PANTHER" id="PTHR43861:SF1">
    <property type="entry name" value="TRANS-ACONITATE 2-METHYLTRANSFERASE"/>
    <property type="match status" value="1"/>
</dbReference>
<keyword evidence="2 4" id="KW-0808">Transferase</keyword>
<dbReference type="SUPFAM" id="SSF53335">
    <property type="entry name" value="S-adenosyl-L-methionine-dependent methyltransferases"/>
    <property type="match status" value="1"/>
</dbReference>
<sequence length="256" mass="29064">MTNEAAQQFDQLASLYEDMFTWSFRKHFEVPTALRVAGDVRNLTIMDFGCGGGGYTRLLKKGGAKQVVGYEPTPGMRDYALKQARQNGLLDVSYISDLSALPRDLAGKFDLLLSIYVLPYATGKEKLDAMCAEKASLIRPGGRFVAVTINPDLHPDSQYYKRYGLSFSPDDPKKESYGDGSRLRLELDYHGYTGSVHAWYWKHHSVEQALEQANIHSICWHRLEMQPNHRKRRNVPDDLRPYQDQPHAIVIEGVRG</sequence>
<dbReference type="AlphaFoldDB" id="A0A1N7SP87"/>
<dbReference type="Gene3D" id="3.40.50.150">
    <property type="entry name" value="Vaccinia Virus protein VP39"/>
    <property type="match status" value="1"/>
</dbReference>
<evidence type="ECO:0000256" key="1">
    <source>
        <dbReference type="ARBA" id="ARBA00022603"/>
    </source>
</evidence>
<dbReference type="PANTHER" id="PTHR43861">
    <property type="entry name" value="TRANS-ACONITATE 2-METHYLTRANSFERASE-RELATED"/>
    <property type="match status" value="1"/>
</dbReference>
<gene>
    <name evidence="4" type="ORF">BN2475_1300007</name>
</gene>
<dbReference type="GO" id="GO:0008168">
    <property type="term" value="F:methyltransferase activity"/>
    <property type="evidence" value="ECO:0007669"/>
    <property type="project" value="UniProtKB-KW"/>
</dbReference>
<dbReference type="OrthoDB" id="9791837at2"/>
<dbReference type="RefSeq" id="WP_094783358.1">
    <property type="nucleotide sequence ID" value="NZ_CYGX02000130.1"/>
</dbReference>
<keyword evidence="5" id="KW-1185">Reference proteome</keyword>
<dbReference type="CDD" id="cd02440">
    <property type="entry name" value="AdoMet_MTases"/>
    <property type="match status" value="1"/>
</dbReference>
<dbReference type="InterPro" id="IPR041698">
    <property type="entry name" value="Methyltransf_25"/>
</dbReference>
<evidence type="ECO:0000313" key="5">
    <source>
        <dbReference type="Proteomes" id="UP000187012"/>
    </source>
</evidence>